<feature type="compositionally biased region" description="Basic and acidic residues" evidence="1">
    <location>
        <begin position="195"/>
        <end position="206"/>
    </location>
</feature>
<organism evidence="2 3">
    <name type="scientific">Glutinoglossum americanum</name>
    <dbReference type="NCBI Taxonomy" id="1670608"/>
    <lineage>
        <taxon>Eukaryota</taxon>
        <taxon>Fungi</taxon>
        <taxon>Dikarya</taxon>
        <taxon>Ascomycota</taxon>
        <taxon>Pezizomycotina</taxon>
        <taxon>Geoglossomycetes</taxon>
        <taxon>Geoglossales</taxon>
        <taxon>Geoglossaceae</taxon>
        <taxon>Glutinoglossum</taxon>
    </lineage>
</organism>
<dbReference type="EMBL" id="JAGHQL010000015">
    <property type="protein sequence ID" value="KAH0544691.1"/>
    <property type="molecule type" value="Genomic_DNA"/>
</dbReference>
<evidence type="ECO:0000313" key="3">
    <source>
        <dbReference type="Proteomes" id="UP000698800"/>
    </source>
</evidence>
<dbReference type="Proteomes" id="UP000698800">
    <property type="component" value="Unassembled WGS sequence"/>
</dbReference>
<protein>
    <submittedName>
        <fullName evidence="2">Uncharacterized protein</fullName>
    </submittedName>
</protein>
<sequence>MSRSPSPPERNYSDSWPSHKRQDSRSTRGQPNERDKPDELGLNDLVHNWSGMRSSSPPEKTPKAGVVRVTNGMNFPDQDSRPYRPSAISPPTGPRAGVKPRRTSPSRKGVYRRDENSGNLEYRDRDVIEKNRRKHPDNGSRHNFKLVADTYRPGYPETDRRYPNGRDRAYDDSSRSPPPRHGRDNADKSYVAASRSRDSTRDRVSQERSGSPLLRAREVAERITRESLNNLHKSKEEGPKRVEPPERYQADLTTGACSYNATGLGGGLNLSQTSLLSRGLLNISQPKIASEHRSADTDDTSIPPIESILRSVKQAFKGPFDSAPLIGVFFSGLDQPVVSLRR</sequence>
<accession>A0A9P8L311</accession>
<feature type="region of interest" description="Disordered" evidence="1">
    <location>
        <begin position="1"/>
        <end position="220"/>
    </location>
</feature>
<feature type="compositionally biased region" description="Basic and acidic residues" evidence="1">
    <location>
        <begin position="111"/>
        <end position="140"/>
    </location>
</feature>
<feature type="compositionally biased region" description="Basic and acidic residues" evidence="1">
    <location>
        <begin position="157"/>
        <end position="174"/>
    </location>
</feature>
<feature type="compositionally biased region" description="Basic and acidic residues" evidence="1">
    <location>
        <begin position="20"/>
        <end position="39"/>
    </location>
</feature>
<reference evidence="2" key="1">
    <citation type="submission" date="2021-03" db="EMBL/GenBank/DDBJ databases">
        <title>Comparative genomics and phylogenomic investigation of the class Geoglossomycetes provide insights into ecological specialization and systematics.</title>
        <authorList>
            <person name="Melie T."/>
            <person name="Pirro S."/>
            <person name="Miller A.N."/>
            <person name="Quandt A."/>
        </authorList>
    </citation>
    <scope>NUCLEOTIDE SEQUENCE</scope>
    <source>
        <strain evidence="2">GBOQ0MN5Z8</strain>
    </source>
</reference>
<evidence type="ECO:0000313" key="2">
    <source>
        <dbReference type="EMBL" id="KAH0544691.1"/>
    </source>
</evidence>
<keyword evidence="3" id="KW-1185">Reference proteome</keyword>
<evidence type="ECO:0000256" key="1">
    <source>
        <dbReference type="SAM" id="MobiDB-lite"/>
    </source>
</evidence>
<name>A0A9P8L311_9PEZI</name>
<dbReference type="AlphaFoldDB" id="A0A9P8L311"/>
<gene>
    <name evidence="2" type="ORF">FGG08_001196</name>
</gene>
<comment type="caution">
    <text evidence="2">The sequence shown here is derived from an EMBL/GenBank/DDBJ whole genome shotgun (WGS) entry which is preliminary data.</text>
</comment>
<proteinExistence type="predicted"/>